<dbReference type="GO" id="GO:0015920">
    <property type="term" value="P:lipopolysaccharide transport"/>
    <property type="evidence" value="ECO:0007669"/>
    <property type="project" value="TreeGrafter"/>
</dbReference>
<feature type="transmembrane region" description="Helical" evidence="9">
    <location>
        <begin position="68"/>
        <end position="89"/>
    </location>
</feature>
<keyword evidence="8 9" id="KW-0472">Membrane</keyword>
<gene>
    <name evidence="11" type="primary">kpsM</name>
    <name evidence="11" type="ORF">NCTC12722_03181</name>
</gene>
<evidence type="ECO:0000256" key="6">
    <source>
        <dbReference type="ARBA" id="ARBA00022692"/>
    </source>
</evidence>
<dbReference type="GO" id="GO:0043190">
    <property type="term" value="C:ATP-binding cassette (ABC) transporter complex"/>
    <property type="evidence" value="ECO:0007669"/>
    <property type="project" value="InterPro"/>
</dbReference>
<evidence type="ECO:0000313" key="12">
    <source>
        <dbReference type="Proteomes" id="UP000254343"/>
    </source>
</evidence>
<reference evidence="11 12" key="1">
    <citation type="submission" date="2018-06" db="EMBL/GenBank/DDBJ databases">
        <authorList>
            <consortium name="Pathogen Informatics"/>
            <person name="Doyle S."/>
        </authorList>
    </citation>
    <scope>NUCLEOTIDE SEQUENCE [LARGE SCALE GENOMIC DNA]</scope>
    <source>
        <strain evidence="11 12">NCTC12722</strain>
    </source>
</reference>
<dbReference type="OrthoDB" id="9786910at2"/>
<evidence type="ECO:0000256" key="4">
    <source>
        <dbReference type="ARBA" id="ARBA00022475"/>
    </source>
</evidence>
<evidence type="ECO:0000256" key="5">
    <source>
        <dbReference type="ARBA" id="ARBA00022519"/>
    </source>
</evidence>
<keyword evidence="4 9" id="KW-1003">Cell membrane</keyword>
<accession>A0A380WC51</accession>
<feature type="transmembrane region" description="Helical" evidence="9">
    <location>
        <begin position="136"/>
        <end position="157"/>
    </location>
</feature>
<sequence>MAYRELLRYMTINRLRVRYQNSWLGWAWAILQPLAFLGFLTVVGSAIGGHSNSGIPYPLFILASLSPWTFFATSLSTAAAGVLSSRALLAKVYFPREVIPLSYVFAALADLIIATALTMAALVYSGHSIPATVIELLPISLILVIYAAAFSLMLSIAQIGFRDIAIGLPLLLQGMLFTTPVLYPLAAVPAQWRAIYELNPLALLVEAFRGALIGKQTISVEQLIYASAIGLVLFGIAYFIFKTAEPNMVDEI</sequence>
<evidence type="ECO:0000256" key="1">
    <source>
        <dbReference type="ARBA" id="ARBA00004429"/>
    </source>
</evidence>
<evidence type="ECO:0000256" key="2">
    <source>
        <dbReference type="ARBA" id="ARBA00007783"/>
    </source>
</evidence>
<evidence type="ECO:0000256" key="8">
    <source>
        <dbReference type="ARBA" id="ARBA00023136"/>
    </source>
</evidence>
<evidence type="ECO:0000256" key="7">
    <source>
        <dbReference type="ARBA" id="ARBA00022989"/>
    </source>
</evidence>
<dbReference type="InterPro" id="IPR000412">
    <property type="entry name" value="ABC_2_transport"/>
</dbReference>
<protein>
    <recommendedName>
        <fullName evidence="9">Transport permease protein</fullName>
    </recommendedName>
</protein>
<dbReference type="InterPro" id="IPR013525">
    <property type="entry name" value="ABC2_TM"/>
</dbReference>
<feature type="transmembrane region" description="Helical" evidence="9">
    <location>
        <begin position="23"/>
        <end position="48"/>
    </location>
</feature>
<keyword evidence="6 9" id="KW-0812">Transmembrane</keyword>
<feature type="transmembrane region" description="Helical" evidence="9">
    <location>
        <begin position="223"/>
        <end position="241"/>
    </location>
</feature>
<name>A0A380WC51_AFIFE</name>
<dbReference type="InterPro" id="IPR047817">
    <property type="entry name" value="ABC2_TM_bact-type"/>
</dbReference>
<dbReference type="Proteomes" id="UP000254343">
    <property type="component" value="Unassembled WGS sequence"/>
</dbReference>
<dbReference type="PROSITE" id="PS51012">
    <property type="entry name" value="ABC_TM2"/>
    <property type="match status" value="1"/>
</dbReference>
<comment type="similarity">
    <text evidence="2 9">Belongs to the ABC-2 integral membrane protein family.</text>
</comment>
<dbReference type="PANTHER" id="PTHR30413">
    <property type="entry name" value="INNER MEMBRANE TRANSPORT PERMEASE"/>
    <property type="match status" value="1"/>
</dbReference>
<keyword evidence="7 9" id="KW-1133">Transmembrane helix</keyword>
<evidence type="ECO:0000259" key="10">
    <source>
        <dbReference type="PROSITE" id="PS51012"/>
    </source>
</evidence>
<feature type="transmembrane region" description="Helical" evidence="9">
    <location>
        <begin position="101"/>
        <end position="124"/>
    </location>
</feature>
<feature type="domain" description="ABC transmembrane type-2" evidence="10">
    <location>
        <begin position="24"/>
        <end position="244"/>
    </location>
</feature>
<dbReference type="Pfam" id="PF01061">
    <property type="entry name" value="ABC2_membrane"/>
    <property type="match status" value="1"/>
</dbReference>
<comment type="subcellular location">
    <subcellularLocation>
        <location evidence="1 9">Cell inner membrane</location>
        <topology evidence="1 9">Multi-pass membrane protein</topology>
    </subcellularLocation>
</comment>
<dbReference type="EMBL" id="UIGB01000001">
    <property type="protein sequence ID" value="SUU85963.1"/>
    <property type="molecule type" value="Genomic_DNA"/>
</dbReference>
<keyword evidence="3 9" id="KW-0813">Transport</keyword>
<evidence type="ECO:0000256" key="9">
    <source>
        <dbReference type="RuleBase" id="RU361157"/>
    </source>
</evidence>
<feature type="transmembrane region" description="Helical" evidence="9">
    <location>
        <begin position="164"/>
        <end position="186"/>
    </location>
</feature>
<dbReference type="AlphaFoldDB" id="A0A380WC51"/>
<keyword evidence="5" id="KW-0997">Cell inner membrane</keyword>
<dbReference type="PANTHER" id="PTHR30413:SF8">
    <property type="entry name" value="TRANSPORT PERMEASE PROTEIN"/>
    <property type="match status" value="1"/>
</dbReference>
<dbReference type="GO" id="GO:0140359">
    <property type="term" value="F:ABC-type transporter activity"/>
    <property type="evidence" value="ECO:0007669"/>
    <property type="project" value="InterPro"/>
</dbReference>
<dbReference type="PRINTS" id="PR00164">
    <property type="entry name" value="ABC2TRNSPORT"/>
</dbReference>
<proteinExistence type="inferred from homology"/>
<organism evidence="11 12">
    <name type="scientific">Afipia felis</name>
    <name type="common">Cat scratch disease bacillus</name>
    <dbReference type="NCBI Taxonomy" id="1035"/>
    <lineage>
        <taxon>Bacteria</taxon>
        <taxon>Pseudomonadati</taxon>
        <taxon>Pseudomonadota</taxon>
        <taxon>Alphaproteobacteria</taxon>
        <taxon>Hyphomicrobiales</taxon>
        <taxon>Nitrobacteraceae</taxon>
        <taxon>Afipia</taxon>
    </lineage>
</organism>
<evidence type="ECO:0000313" key="11">
    <source>
        <dbReference type="EMBL" id="SUU85963.1"/>
    </source>
</evidence>
<evidence type="ECO:0000256" key="3">
    <source>
        <dbReference type="ARBA" id="ARBA00022448"/>
    </source>
</evidence>